<dbReference type="PATRIC" id="fig|1698449.3.peg.404"/>
<dbReference type="Proteomes" id="UP000063953">
    <property type="component" value="Chromosome"/>
</dbReference>
<feature type="domain" description="S1 motif" evidence="2">
    <location>
        <begin position="71"/>
        <end position="133"/>
    </location>
</feature>
<dbReference type="RefSeq" id="WP_053099752.1">
    <property type="nucleotide sequence ID" value="NZ_CP012365.1"/>
</dbReference>
<dbReference type="InterPro" id="IPR039566">
    <property type="entry name" value="CvfB_S1_st"/>
</dbReference>
<dbReference type="SMART" id="SM00316">
    <property type="entry name" value="S1"/>
    <property type="match status" value="2"/>
</dbReference>
<feature type="domain" description="S1 motif" evidence="2">
    <location>
        <begin position="148"/>
        <end position="210"/>
    </location>
</feature>
<name>A0A0K1XCC9_9GAMM</name>
<dbReference type="GO" id="GO:0003676">
    <property type="term" value="F:nucleic acid binding"/>
    <property type="evidence" value="ECO:0007669"/>
    <property type="project" value="InterPro"/>
</dbReference>
<dbReference type="PANTHER" id="PTHR37296:SF1">
    <property type="entry name" value="CONSERVED VIRULENCE FACTOR B"/>
    <property type="match status" value="1"/>
</dbReference>
<keyword evidence="4" id="KW-1185">Reference proteome</keyword>
<evidence type="ECO:0000256" key="1">
    <source>
        <dbReference type="PIRNR" id="PIRNR012524"/>
    </source>
</evidence>
<protein>
    <submittedName>
        <fullName evidence="3">GntR family transcriptional regulator</fullName>
    </submittedName>
</protein>
<evidence type="ECO:0000313" key="3">
    <source>
        <dbReference type="EMBL" id="AKX58843.1"/>
    </source>
</evidence>
<dbReference type="InterPro" id="IPR014464">
    <property type="entry name" value="CvfB_fam"/>
</dbReference>
<reference evidence="3 4" key="1">
    <citation type="journal article" date="2015" name="Genome Announc.">
        <title>Genome Sequences of Oblitimonas alkaliphila gen. nov. sp. nov. (Proposed), a Novel Bacterium of the Pseudomonadaceae Family.</title>
        <authorList>
            <person name="Lauer A.C."/>
            <person name="Nicholson A.C."/>
            <person name="Humrighouse B.W."/>
            <person name="Emery B."/>
            <person name="Drobish A."/>
            <person name="Juieng P."/>
            <person name="Loparev V."/>
            <person name="McQuiston J.R."/>
        </authorList>
    </citation>
    <scope>NUCLEOTIDE SEQUENCE [LARGE SCALE GENOMIC DNA]</scope>
    <source>
        <strain evidence="3 4">E5571</strain>
    </source>
</reference>
<dbReference type="InterPro" id="IPR040764">
    <property type="entry name" value="CvfB_WH"/>
</dbReference>
<dbReference type="InterPro" id="IPR036388">
    <property type="entry name" value="WH-like_DNA-bd_sf"/>
</dbReference>
<dbReference type="Pfam" id="PF13509">
    <property type="entry name" value="S1_2"/>
    <property type="match status" value="2"/>
</dbReference>
<dbReference type="PIRSF" id="PIRSF012524">
    <property type="entry name" value="YitL_S1"/>
    <property type="match status" value="1"/>
</dbReference>
<evidence type="ECO:0000313" key="4">
    <source>
        <dbReference type="Proteomes" id="UP000063953"/>
    </source>
</evidence>
<dbReference type="Gene3D" id="1.10.10.10">
    <property type="entry name" value="Winged helix-like DNA-binding domain superfamily/Winged helix DNA-binding domain"/>
    <property type="match status" value="1"/>
</dbReference>
<accession>A0A0K1XCC9</accession>
<gene>
    <name evidence="3" type="ORF">AKN88_02015</name>
</gene>
<dbReference type="AlphaFoldDB" id="A0A0K1XCC9"/>
<dbReference type="PANTHER" id="PTHR37296">
    <property type="entry name" value="CONSERVED VIRULENCE FACTOR B"/>
    <property type="match status" value="1"/>
</dbReference>
<dbReference type="Gene3D" id="2.40.50.140">
    <property type="entry name" value="Nucleic acid-binding proteins"/>
    <property type="match status" value="3"/>
</dbReference>
<dbReference type="Pfam" id="PF17783">
    <property type="entry name" value="WHD_CvfB"/>
    <property type="match status" value="1"/>
</dbReference>
<proteinExistence type="inferred from homology"/>
<dbReference type="InterPro" id="IPR003029">
    <property type="entry name" value="S1_domain"/>
</dbReference>
<dbReference type="STRING" id="1697053.AKN87_03990"/>
<evidence type="ECO:0000259" key="2">
    <source>
        <dbReference type="SMART" id="SM00316"/>
    </source>
</evidence>
<dbReference type="EMBL" id="CP012365">
    <property type="protein sequence ID" value="AKX58843.1"/>
    <property type="molecule type" value="Genomic_DNA"/>
</dbReference>
<dbReference type="InterPro" id="IPR012340">
    <property type="entry name" value="NA-bd_OB-fold"/>
</dbReference>
<comment type="similarity">
    <text evidence="1">Belongs to the CvfB family.</text>
</comment>
<organism evidence="3 4">
    <name type="scientific">Thiopseudomonas alkaliphila</name>
    <dbReference type="NCBI Taxonomy" id="1697053"/>
    <lineage>
        <taxon>Bacteria</taxon>
        <taxon>Pseudomonadati</taxon>
        <taxon>Pseudomonadota</taxon>
        <taxon>Gammaproteobacteria</taxon>
        <taxon>Pseudomonadales</taxon>
        <taxon>Pseudomonadaceae</taxon>
        <taxon>Thiopseudomonas</taxon>
    </lineage>
</organism>
<sequence>MAVLGTMNTLQVIRQVEFGVYLDGDQYGDILLPNREMPKDTEVELEDWLNVFIYLDSEDRVIATTRKPKAQVGEFASLKVVDINRVGLFLDWGLSKDLLLPHSEEKKPLQVDDYVVVYVYQDERTGRLVATAHLDSFLQDTAEADTYAKGQAVSVLIAERTDLGYKAIIDKTYWGLIHNNEVFKFIRPGMQETAYIREIREDGRISLSLQPQGAEMRDELAERILQAIDEAGGRLALSDKSPAAEIAEAFGVSKGNFKKALGGLYKQQLISIYPTYIERTAS</sequence>